<dbReference type="AlphaFoldDB" id="A0A2I0STL7"/>
<dbReference type="EMBL" id="PJOS01000012">
    <property type="protein sequence ID" value="PKT73269.1"/>
    <property type="molecule type" value="Genomic_DNA"/>
</dbReference>
<dbReference type="InterPro" id="IPR036890">
    <property type="entry name" value="HATPase_C_sf"/>
</dbReference>
<feature type="domain" description="Histidine kinase/HSP90-like ATPase" evidence="2">
    <location>
        <begin position="15"/>
        <end position="129"/>
    </location>
</feature>
<dbReference type="Gene3D" id="3.30.565.10">
    <property type="entry name" value="Histidine kinase-like ATPase, C-terminal domain"/>
    <property type="match status" value="1"/>
</dbReference>
<dbReference type="Pfam" id="PF13581">
    <property type="entry name" value="HATPase_c_2"/>
    <property type="match status" value="1"/>
</dbReference>
<dbReference type="RefSeq" id="WP_103548844.1">
    <property type="nucleotide sequence ID" value="NZ_KZ626851.1"/>
</dbReference>
<comment type="caution">
    <text evidence="3">The sequence shown here is derived from an EMBL/GenBank/DDBJ whole genome shotgun (WGS) entry which is preliminary data.</text>
</comment>
<gene>
    <name evidence="3" type="ORF">CW362_08985</name>
</gene>
<dbReference type="SUPFAM" id="SSF55874">
    <property type="entry name" value="ATPase domain of HSP90 chaperone/DNA topoisomerase II/histidine kinase"/>
    <property type="match status" value="1"/>
</dbReference>
<reference evidence="3 4" key="1">
    <citation type="submission" date="2017-12" db="EMBL/GenBank/DDBJ databases">
        <title>Streptomyces populusis sp. nov., a novel endophytic actinobacterium isolated from stems of Populus adenopoda Maxim.</title>
        <authorList>
            <person name="Wang Z."/>
        </authorList>
    </citation>
    <scope>NUCLEOTIDE SEQUENCE [LARGE SCALE GENOMIC DNA]</scope>
    <source>
        <strain evidence="3 4">A249</strain>
    </source>
</reference>
<keyword evidence="1" id="KW-0808">Transferase</keyword>
<dbReference type="PANTHER" id="PTHR35526:SF3">
    <property type="entry name" value="ANTI-SIGMA-F FACTOR RSBW"/>
    <property type="match status" value="1"/>
</dbReference>
<accession>A0A2I0STL7</accession>
<dbReference type="GO" id="GO:0004674">
    <property type="term" value="F:protein serine/threonine kinase activity"/>
    <property type="evidence" value="ECO:0007669"/>
    <property type="project" value="UniProtKB-KW"/>
</dbReference>
<keyword evidence="1" id="KW-0723">Serine/threonine-protein kinase</keyword>
<protein>
    <recommendedName>
        <fullName evidence="2">Histidine kinase/HSP90-like ATPase domain-containing protein</fullName>
    </recommendedName>
</protein>
<evidence type="ECO:0000259" key="2">
    <source>
        <dbReference type="Pfam" id="PF13581"/>
    </source>
</evidence>
<keyword evidence="4" id="KW-1185">Reference proteome</keyword>
<sequence>MHGPGPRRHRRRPGPADADSIRVVQFELGQWLIGLGCVGEDESSLQHAVVELVTNSVEHAYPDKTSNGATVSVRGRLAADGVVHVEVGGQGRWLEQPQPDPFRGRGLTMVELFTDRSEVEHGDSGTTVRTARRLRRPVSIAEGSRTATPVERQELVVEETLDAPAV</sequence>
<dbReference type="PANTHER" id="PTHR35526">
    <property type="entry name" value="ANTI-SIGMA-F FACTOR RSBW-RELATED"/>
    <property type="match status" value="1"/>
</dbReference>
<dbReference type="OrthoDB" id="163538at2"/>
<name>A0A2I0STL7_9ACTN</name>
<organism evidence="3 4">
    <name type="scientific">Streptomyces populi</name>
    <dbReference type="NCBI Taxonomy" id="2058924"/>
    <lineage>
        <taxon>Bacteria</taxon>
        <taxon>Bacillati</taxon>
        <taxon>Actinomycetota</taxon>
        <taxon>Actinomycetes</taxon>
        <taxon>Kitasatosporales</taxon>
        <taxon>Streptomycetaceae</taxon>
        <taxon>Streptomyces</taxon>
    </lineage>
</organism>
<evidence type="ECO:0000313" key="4">
    <source>
        <dbReference type="Proteomes" id="UP000236178"/>
    </source>
</evidence>
<evidence type="ECO:0000313" key="3">
    <source>
        <dbReference type="EMBL" id="PKT73269.1"/>
    </source>
</evidence>
<keyword evidence="1" id="KW-0418">Kinase</keyword>
<dbReference type="Proteomes" id="UP000236178">
    <property type="component" value="Unassembled WGS sequence"/>
</dbReference>
<evidence type="ECO:0000256" key="1">
    <source>
        <dbReference type="ARBA" id="ARBA00022527"/>
    </source>
</evidence>
<dbReference type="InterPro" id="IPR050267">
    <property type="entry name" value="Anti-sigma-factor_SerPK"/>
</dbReference>
<dbReference type="InterPro" id="IPR003594">
    <property type="entry name" value="HATPase_dom"/>
</dbReference>
<dbReference type="CDD" id="cd16936">
    <property type="entry name" value="HATPase_RsbW-like"/>
    <property type="match status" value="1"/>
</dbReference>
<proteinExistence type="predicted"/>